<evidence type="ECO:0000313" key="3">
    <source>
        <dbReference type="Proteomes" id="UP001203284"/>
    </source>
</evidence>
<feature type="region of interest" description="Disordered" evidence="1">
    <location>
        <begin position="143"/>
        <end position="176"/>
    </location>
</feature>
<dbReference type="InterPro" id="IPR003772">
    <property type="entry name" value="YceD"/>
</dbReference>
<dbReference type="Pfam" id="PF02620">
    <property type="entry name" value="YceD"/>
    <property type="match status" value="1"/>
</dbReference>
<keyword evidence="3" id="KW-1185">Reference proteome</keyword>
<gene>
    <name evidence="2" type="ORF">MWN34_12495</name>
</gene>
<dbReference type="RefSeq" id="WP_247029624.1">
    <property type="nucleotide sequence ID" value="NZ_JALKCH010000007.1"/>
</dbReference>
<accession>A0ABT0DDB1</accession>
<name>A0ABT0DDB1_9HYPH</name>
<proteinExistence type="predicted"/>
<protein>
    <submittedName>
        <fullName evidence="2">DUF177 domain-containing protein</fullName>
    </submittedName>
</protein>
<dbReference type="EMBL" id="JALKCH010000007">
    <property type="protein sequence ID" value="MCK0197732.1"/>
    <property type="molecule type" value="Genomic_DNA"/>
</dbReference>
<sequence length="176" mass="18402">MSDALPFSHPVNVASLPDDGTTLRLAPDEATRAAIAQDFGIPGVPALSAKVTLVPDHKGGVRVGGHVEAVVTQICVATLEPFDAPVSEEIDMHFVPEHRIEEPRPGAEIEVGSDDIPDVLVGDVVDVGGVVCEFLALGLDPYPRKPGAVFEGPNEGPDSESPFAALKKLATPPDED</sequence>
<dbReference type="Proteomes" id="UP001203284">
    <property type="component" value="Unassembled WGS sequence"/>
</dbReference>
<reference evidence="2 3" key="1">
    <citation type="submission" date="2022-04" db="EMBL/GenBank/DDBJ databases">
        <authorList>
            <person name="Grouzdev D.S."/>
            <person name="Pantiukh K.S."/>
            <person name="Krutkina M.S."/>
        </authorList>
    </citation>
    <scope>NUCLEOTIDE SEQUENCE [LARGE SCALE GENOMIC DNA]</scope>
    <source>
        <strain evidence="2 3">6x-1</strain>
    </source>
</reference>
<comment type="caution">
    <text evidence="2">The sequence shown here is derived from an EMBL/GenBank/DDBJ whole genome shotgun (WGS) entry which is preliminary data.</text>
</comment>
<organism evidence="2 3">
    <name type="scientific">Ancylobacter crimeensis</name>
    <dbReference type="NCBI Taxonomy" id="2579147"/>
    <lineage>
        <taxon>Bacteria</taxon>
        <taxon>Pseudomonadati</taxon>
        <taxon>Pseudomonadota</taxon>
        <taxon>Alphaproteobacteria</taxon>
        <taxon>Hyphomicrobiales</taxon>
        <taxon>Xanthobacteraceae</taxon>
        <taxon>Ancylobacter</taxon>
    </lineage>
</organism>
<evidence type="ECO:0000256" key="1">
    <source>
        <dbReference type="SAM" id="MobiDB-lite"/>
    </source>
</evidence>
<evidence type="ECO:0000313" key="2">
    <source>
        <dbReference type="EMBL" id="MCK0197732.1"/>
    </source>
</evidence>